<gene>
    <name evidence="1" type="ORF">BN59_00054</name>
</gene>
<sequence>MKITNMTKKDLSTFEREMQDPLVREQFEKEYTKFLLSEIIKAIYLFAQIK</sequence>
<dbReference type="eggNOG" id="ENOG5031S2Q">
    <property type="taxonomic scope" value="Bacteria"/>
</dbReference>
<dbReference type="EMBL" id="CCSB01000001">
    <property type="protein sequence ID" value="CDZ75796.1"/>
    <property type="molecule type" value="Genomic_DNA"/>
</dbReference>
<accession>A0A078KRS8</accession>
<evidence type="ECO:0000313" key="1">
    <source>
        <dbReference type="EMBL" id="CDZ75796.1"/>
    </source>
</evidence>
<proteinExistence type="predicted"/>
<dbReference type="STRING" id="1034943.BN59_00054"/>
<evidence type="ECO:0000313" key="2">
    <source>
        <dbReference type="Proteomes" id="UP000044071"/>
    </source>
</evidence>
<keyword evidence="2" id="KW-1185">Reference proteome</keyword>
<protein>
    <submittedName>
        <fullName evidence="1">Uncharacterized protein</fullName>
    </submittedName>
</protein>
<organism evidence="1 2">
    <name type="scientific">Legionella massiliensis</name>
    <dbReference type="NCBI Taxonomy" id="1034943"/>
    <lineage>
        <taxon>Bacteria</taxon>
        <taxon>Pseudomonadati</taxon>
        <taxon>Pseudomonadota</taxon>
        <taxon>Gammaproteobacteria</taxon>
        <taxon>Legionellales</taxon>
        <taxon>Legionellaceae</taxon>
        <taxon>Legionella</taxon>
    </lineage>
</organism>
<name>A0A078KRS8_9GAMM</name>
<dbReference type="Proteomes" id="UP000044071">
    <property type="component" value="Unassembled WGS sequence"/>
</dbReference>
<reference evidence="1 2" key="1">
    <citation type="submission" date="2014-06" db="EMBL/GenBank/DDBJ databases">
        <authorList>
            <person name="Urmite Genomes Urmite Genomes"/>
        </authorList>
    </citation>
    <scope>NUCLEOTIDE SEQUENCE [LARGE SCALE GENOMIC DNA]</scope>
</reference>
<dbReference type="AlphaFoldDB" id="A0A078KRS8"/>